<dbReference type="GO" id="GO:0046933">
    <property type="term" value="F:proton-transporting ATP synthase activity, rotational mechanism"/>
    <property type="evidence" value="ECO:0007669"/>
    <property type="project" value="InterPro"/>
</dbReference>
<dbReference type="NCBIfam" id="NF005523">
    <property type="entry name" value="PRK07165.1"/>
    <property type="match status" value="1"/>
</dbReference>
<keyword evidence="5" id="KW-1278">Translocase</keyword>
<evidence type="ECO:0000313" key="12">
    <source>
        <dbReference type="Proteomes" id="UP000289497"/>
    </source>
</evidence>
<evidence type="ECO:0000313" key="11">
    <source>
        <dbReference type="EMBL" id="VEU76142.1"/>
    </source>
</evidence>
<accession>A0A449B6F9</accession>
<dbReference type="FunFam" id="3.40.50.300:FF:004039">
    <property type="entry name" value="ATP synthase subunit alpha, mitochondrial"/>
    <property type="match status" value="1"/>
</dbReference>
<keyword evidence="3" id="KW-0375">Hydrogen ion transport</keyword>
<keyword evidence="6" id="KW-0406">Ion transport</keyword>
<keyword evidence="11" id="KW-0378">Hydrolase</keyword>
<dbReference type="NCBIfam" id="NF045936">
    <property type="entry name" value="MSC_0619_alpha"/>
    <property type="match status" value="1"/>
</dbReference>
<keyword evidence="7" id="KW-0472">Membrane</keyword>
<dbReference type="AlphaFoldDB" id="A0A449B6F9"/>
<evidence type="ECO:0000256" key="2">
    <source>
        <dbReference type="ARBA" id="ARBA00022741"/>
    </source>
</evidence>
<feature type="domain" description="ATPase F1/V1/A1 complex alpha/beta subunit nucleotide-binding" evidence="10">
    <location>
        <begin position="131"/>
        <end position="341"/>
    </location>
</feature>
<dbReference type="PANTHER" id="PTHR48082:SF2">
    <property type="entry name" value="ATP SYNTHASE SUBUNIT ALPHA, MITOCHONDRIAL"/>
    <property type="match status" value="1"/>
</dbReference>
<protein>
    <submittedName>
        <fullName evidence="11">ATP synthase F0F1 subunit alpha</fullName>
        <ecNumber evidence="11">3.6.3.14</ecNumber>
    </submittedName>
</protein>
<dbReference type="PANTHER" id="PTHR48082">
    <property type="entry name" value="ATP SYNTHASE SUBUNIT ALPHA, MITOCHONDRIAL"/>
    <property type="match status" value="1"/>
</dbReference>
<dbReference type="InterPro" id="IPR000194">
    <property type="entry name" value="ATPase_F1/V1/A1_a/bsu_nucl-bd"/>
</dbReference>
<sequence>MTNKLQITSVNDYIVEISGSHNFAQGEFLALKDNPHVQFMVISAKENSAYCLGVNNSVKYAVGSEVTTSVRSSLVKTSLEYFGKVIDVHGNVLYPTKTAAPKNFLTHQSQTISAENHLMNYELLEEQLKTGYAIIDLLIPIGKGQRELIIGDRQTGKSFIALNTIINQKNKNIKCIYVAIGQTQNQVSWVYQTLKENDALDYTMIINAPAETPFEQYLAPYVGMAHAENLSYEDDVLIVFDDLTKHANVYREIALLTNKPIGKEAYPGDMFYAHARLLERSGKFKNRKSITALPILQTIDNDITSLIASNVISITDGQIVTSSELFALNKYPAINIDLSVSRIGTKLQNPITAQTTKTINTIYRAFKRQTKLAALKYDLNEEVNNLIISGIQIEKLFNQKGISSYDSMDLFLTAQIIKYNILNNLKDKEIQQAIEFLIAFAKEDQVSIQMVNNLINNSLSDKNAPRDYFAFVLHSYSNMFNLNWNIALSKEYLNLNQSLITKIHKQLTGGK</sequence>
<dbReference type="RefSeq" id="WP_036433867.1">
    <property type="nucleotide sequence ID" value="NZ_LR215039.1"/>
</dbReference>
<evidence type="ECO:0000256" key="8">
    <source>
        <dbReference type="ARBA" id="ARBA00023196"/>
    </source>
</evidence>
<dbReference type="OrthoDB" id="9803053at2"/>
<proteinExistence type="predicted"/>
<evidence type="ECO:0000256" key="4">
    <source>
        <dbReference type="ARBA" id="ARBA00022840"/>
    </source>
</evidence>
<organism evidence="11 12">
    <name type="scientific">Mycoplasmopsis columboralis</name>
    <dbReference type="NCBI Taxonomy" id="171282"/>
    <lineage>
        <taxon>Bacteria</taxon>
        <taxon>Bacillati</taxon>
        <taxon>Mycoplasmatota</taxon>
        <taxon>Mycoplasmoidales</taxon>
        <taxon>Metamycoplasmataceae</taxon>
        <taxon>Mycoplasmopsis</taxon>
    </lineage>
</organism>
<keyword evidence="8" id="KW-0139">CF(1)</keyword>
<evidence type="ECO:0000256" key="7">
    <source>
        <dbReference type="ARBA" id="ARBA00023136"/>
    </source>
</evidence>
<evidence type="ECO:0000256" key="6">
    <source>
        <dbReference type="ARBA" id="ARBA00023065"/>
    </source>
</evidence>
<evidence type="ECO:0000256" key="3">
    <source>
        <dbReference type="ARBA" id="ARBA00022781"/>
    </source>
</evidence>
<evidence type="ECO:0000259" key="10">
    <source>
        <dbReference type="Pfam" id="PF00006"/>
    </source>
</evidence>
<keyword evidence="1" id="KW-0813">Transport</keyword>
<dbReference type="Pfam" id="PF00006">
    <property type="entry name" value="ATP-synt_ab"/>
    <property type="match status" value="1"/>
</dbReference>
<dbReference type="InterPro" id="IPR027417">
    <property type="entry name" value="P-loop_NTPase"/>
</dbReference>
<dbReference type="InterPro" id="IPR020003">
    <property type="entry name" value="ATPase_a/bsu_AS"/>
</dbReference>
<keyword evidence="2" id="KW-0547">Nucleotide-binding</keyword>
<name>A0A449B6F9_9BACT</name>
<dbReference type="GO" id="GO:0045259">
    <property type="term" value="C:proton-transporting ATP synthase complex"/>
    <property type="evidence" value="ECO:0007669"/>
    <property type="project" value="UniProtKB-KW"/>
</dbReference>
<evidence type="ECO:0000256" key="5">
    <source>
        <dbReference type="ARBA" id="ARBA00022967"/>
    </source>
</evidence>
<dbReference type="KEGG" id="mcou:NCTC10179_00312"/>
<evidence type="ECO:0000256" key="9">
    <source>
        <dbReference type="ARBA" id="ARBA00023310"/>
    </source>
</evidence>
<gene>
    <name evidence="11" type="primary">atpA_1</name>
    <name evidence="11" type="ORF">NCTC10179_00312</name>
</gene>
<keyword evidence="12" id="KW-1185">Reference proteome</keyword>
<dbReference type="EMBL" id="LR215039">
    <property type="protein sequence ID" value="VEU76142.1"/>
    <property type="molecule type" value="Genomic_DNA"/>
</dbReference>
<keyword evidence="4" id="KW-0067">ATP-binding</keyword>
<reference evidence="11 12" key="1">
    <citation type="submission" date="2019-01" db="EMBL/GenBank/DDBJ databases">
        <authorList>
            <consortium name="Pathogen Informatics"/>
        </authorList>
    </citation>
    <scope>NUCLEOTIDE SEQUENCE [LARGE SCALE GENOMIC DNA]</scope>
    <source>
        <strain evidence="11 12">NCTC10179</strain>
    </source>
</reference>
<dbReference type="GO" id="GO:0005524">
    <property type="term" value="F:ATP binding"/>
    <property type="evidence" value="ECO:0007669"/>
    <property type="project" value="UniProtKB-KW"/>
</dbReference>
<dbReference type="GO" id="GO:0016787">
    <property type="term" value="F:hydrolase activity"/>
    <property type="evidence" value="ECO:0007669"/>
    <property type="project" value="UniProtKB-KW"/>
</dbReference>
<dbReference type="EC" id="3.6.3.14" evidence="11"/>
<dbReference type="Proteomes" id="UP000289497">
    <property type="component" value="Chromosome"/>
</dbReference>
<dbReference type="SUPFAM" id="SSF52540">
    <property type="entry name" value="P-loop containing nucleoside triphosphate hydrolases"/>
    <property type="match status" value="1"/>
</dbReference>
<evidence type="ECO:0000256" key="1">
    <source>
        <dbReference type="ARBA" id="ARBA00022448"/>
    </source>
</evidence>
<dbReference type="InterPro" id="IPR005294">
    <property type="entry name" value="ATP_synth_F1_asu"/>
</dbReference>
<dbReference type="PROSITE" id="PS00152">
    <property type="entry name" value="ATPASE_ALPHA_BETA"/>
    <property type="match status" value="1"/>
</dbReference>
<dbReference type="Gene3D" id="3.40.50.12240">
    <property type="match status" value="1"/>
</dbReference>
<keyword evidence="9" id="KW-0066">ATP synthesis</keyword>
<dbReference type="GO" id="GO:0043531">
    <property type="term" value="F:ADP binding"/>
    <property type="evidence" value="ECO:0007669"/>
    <property type="project" value="TreeGrafter"/>
</dbReference>